<sequence length="129" mass="15103">MWSFWEIQMENSVFGDRLVFHGKKYNGRDYREEREAVCSNAKYSFFFLTRVYDEYVEKVLGKVTENSSPDVIVVNSCLWDLTRWGPKGVEQFKINLKTLMKKFQSLVPDSLVIWLTTPPISSEMKGGFL</sequence>
<dbReference type="PANTHER" id="PTHR14469:SF0">
    <property type="entry name" value="FAMILY WITH SEQUENCE SIMILARITY 113"/>
    <property type="match status" value="1"/>
</dbReference>
<keyword evidence="3" id="KW-1185">Reference proteome</keyword>
<dbReference type="Proteomes" id="UP000054359">
    <property type="component" value="Unassembled WGS sequence"/>
</dbReference>
<gene>
    <name evidence="2" type="ORF">X975_13502</name>
</gene>
<dbReference type="OrthoDB" id="9975373at2759"/>
<evidence type="ECO:0000256" key="1">
    <source>
        <dbReference type="ARBA" id="ARBA00037957"/>
    </source>
</evidence>
<reference evidence="2 3" key="1">
    <citation type="submission" date="2013-11" db="EMBL/GenBank/DDBJ databases">
        <title>Genome sequencing of Stegodyphus mimosarum.</title>
        <authorList>
            <person name="Bechsgaard J."/>
        </authorList>
    </citation>
    <scope>NUCLEOTIDE SEQUENCE [LARGE SCALE GENOMIC DNA]</scope>
</reference>
<dbReference type="EMBL" id="KK121428">
    <property type="protein sequence ID" value="KFM80463.1"/>
    <property type="molecule type" value="Genomic_DNA"/>
</dbReference>
<dbReference type="PANTHER" id="PTHR14469">
    <property type="entry name" value="SARCOMA ANTIGEN NY-SAR-23"/>
    <property type="match status" value="1"/>
</dbReference>
<evidence type="ECO:0000313" key="3">
    <source>
        <dbReference type="Proteomes" id="UP000054359"/>
    </source>
</evidence>
<protein>
    <submittedName>
        <fullName evidence="2">Protein FAM113A</fullName>
    </submittedName>
</protein>
<comment type="similarity">
    <text evidence="1">Belongs to the PC-esterase family.</text>
</comment>
<feature type="non-terminal residue" evidence="2">
    <location>
        <position position="129"/>
    </location>
</feature>
<dbReference type="SUPFAM" id="SSF52266">
    <property type="entry name" value="SGNH hydrolase"/>
    <property type="match status" value="1"/>
</dbReference>
<accession>A0A087USX4</accession>
<dbReference type="Gene3D" id="3.40.50.1110">
    <property type="entry name" value="SGNH hydrolase"/>
    <property type="match status" value="1"/>
</dbReference>
<dbReference type="InterPro" id="IPR036514">
    <property type="entry name" value="SGNH_hydro_sf"/>
</dbReference>
<dbReference type="AlphaFoldDB" id="A0A087USX4"/>
<evidence type="ECO:0000313" key="2">
    <source>
        <dbReference type="EMBL" id="KFM80463.1"/>
    </source>
</evidence>
<name>A0A087USX4_STEMI</name>
<organism evidence="2 3">
    <name type="scientific">Stegodyphus mimosarum</name>
    <name type="common">African social velvet spider</name>
    <dbReference type="NCBI Taxonomy" id="407821"/>
    <lineage>
        <taxon>Eukaryota</taxon>
        <taxon>Metazoa</taxon>
        <taxon>Ecdysozoa</taxon>
        <taxon>Arthropoda</taxon>
        <taxon>Chelicerata</taxon>
        <taxon>Arachnida</taxon>
        <taxon>Araneae</taxon>
        <taxon>Araneomorphae</taxon>
        <taxon>Entelegynae</taxon>
        <taxon>Eresoidea</taxon>
        <taxon>Eresidae</taxon>
        <taxon>Stegodyphus</taxon>
    </lineage>
</organism>
<proteinExistence type="inferred from homology"/>